<sequence length="286" mass="33007">MIMDKMSLFLGDVLMKYLVFVCEDPKIKLDLYPLVKLAITIQEDIIHEKISFDGVYTDPNKLLDHIEQEAVNYGIYFLTTSIFAGKMGLELAKKIKLIDAYAQLILVTDDISKVYLAFENNVELLDCISSKQPIYKIQVRLNDAVLSAVKRQDLEGKRKHTIFYYRNGQCAYAENLDNIVCITTTDKPHRLCLETLTGTHEINGSLQQFAAAYPMLWRISQSCLVNDNNICLIDLKSHKVLFSNGEFEYYSKRAIKVIREILRRRVAKKSSFRGSCRYVTNCFLWK</sequence>
<dbReference type="GO" id="GO:0000156">
    <property type="term" value="F:phosphorelay response regulator activity"/>
    <property type="evidence" value="ECO:0007669"/>
    <property type="project" value="InterPro"/>
</dbReference>
<keyword evidence="3" id="KW-0010">Activator</keyword>
<keyword evidence="1" id="KW-0963">Cytoplasm</keyword>
<dbReference type="GO" id="GO:0003677">
    <property type="term" value="F:DNA binding"/>
    <property type="evidence" value="ECO:0007669"/>
    <property type="project" value="InterPro"/>
</dbReference>
<feature type="domain" description="HTH LytTR-type" evidence="4">
    <location>
        <begin position="187"/>
        <end position="264"/>
    </location>
</feature>
<comment type="caution">
    <text evidence="5">The sequence shown here is derived from an EMBL/GenBank/DDBJ whole genome shotgun (WGS) entry which is preliminary data.</text>
</comment>
<dbReference type="InterPro" id="IPR046947">
    <property type="entry name" value="LytR-like"/>
</dbReference>
<gene>
    <name evidence="5" type="ORF">E5340_07350</name>
</gene>
<dbReference type="EMBL" id="SRYK01000037">
    <property type="protein sequence ID" value="TGY54621.1"/>
    <property type="molecule type" value="Genomic_DNA"/>
</dbReference>
<dbReference type="SMART" id="SM00850">
    <property type="entry name" value="LytTR"/>
    <property type="match status" value="1"/>
</dbReference>
<proteinExistence type="predicted"/>
<evidence type="ECO:0000259" key="4">
    <source>
        <dbReference type="PROSITE" id="PS50930"/>
    </source>
</evidence>
<reference evidence="5 6" key="1">
    <citation type="submission" date="2019-04" db="EMBL/GenBank/DDBJ databases">
        <title>Microbes associate with the intestines of laboratory mice.</title>
        <authorList>
            <person name="Navarre W."/>
            <person name="Wong E."/>
            <person name="Huang K."/>
            <person name="Tropini C."/>
            <person name="Ng K."/>
            <person name="Yu B."/>
        </authorList>
    </citation>
    <scope>NUCLEOTIDE SEQUENCE [LARGE SCALE GENOMIC DNA]</scope>
    <source>
        <strain evidence="5 6">NM26_J9</strain>
    </source>
</reference>
<dbReference type="PROSITE" id="PS50930">
    <property type="entry name" value="HTH_LYTTR"/>
    <property type="match status" value="1"/>
</dbReference>
<protein>
    <recommendedName>
        <fullName evidence="4">HTH LytTR-type domain-containing protein</fullName>
    </recommendedName>
</protein>
<dbReference type="AlphaFoldDB" id="A0A4S2EKV5"/>
<dbReference type="PANTHER" id="PTHR37299">
    <property type="entry name" value="TRANSCRIPTIONAL REGULATOR-RELATED"/>
    <property type="match status" value="1"/>
</dbReference>
<name>A0A4S2EKV5_9LACO</name>
<accession>A0A4S2EKV5</accession>
<evidence type="ECO:0000256" key="2">
    <source>
        <dbReference type="ARBA" id="ARBA00023012"/>
    </source>
</evidence>
<evidence type="ECO:0000256" key="3">
    <source>
        <dbReference type="ARBA" id="ARBA00023159"/>
    </source>
</evidence>
<dbReference type="Gene3D" id="2.40.50.1020">
    <property type="entry name" value="LytTr DNA-binding domain"/>
    <property type="match status" value="1"/>
</dbReference>
<keyword evidence="2" id="KW-0902">Two-component regulatory system</keyword>
<dbReference type="Pfam" id="PF04397">
    <property type="entry name" value="LytTR"/>
    <property type="match status" value="1"/>
</dbReference>
<dbReference type="InterPro" id="IPR007492">
    <property type="entry name" value="LytTR_DNA-bd_dom"/>
</dbReference>
<dbReference type="PANTHER" id="PTHR37299:SF3">
    <property type="entry name" value="STAGE 0 SPORULATION PROTEIN A HOMOLOG"/>
    <property type="match status" value="1"/>
</dbReference>
<evidence type="ECO:0000313" key="5">
    <source>
        <dbReference type="EMBL" id="TGY54621.1"/>
    </source>
</evidence>
<dbReference type="Proteomes" id="UP000306855">
    <property type="component" value="Unassembled WGS sequence"/>
</dbReference>
<organism evidence="5 6">
    <name type="scientific">Ligilactobacillus murinus</name>
    <dbReference type="NCBI Taxonomy" id="1622"/>
    <lineage>
        <taxon>Bacteria</taxon>
        <taxon>Bacillati</taxon>
        <taxon>Bacillota</taxon>
        <taxon>Bacilli</taxon>
        <taxon>Lactobacillales</taxon>
        <taxon>Lactobacillaceae</taxon>
        <taxon>Ligilactobacillus</taxon>
    </lineage>
</organism>
<dbReference type="Gene3D" id="3.40.50.2300">
    <property type="match status" value="1"/>
</dbReference>
<evidence type="ECO:0000313" key="6">
    <source>
        <dbReference type="Proteomes" id="UP000306855"/>
    </source>
</evidence>
<evidence type="ECO:0000256" key="1">
    <source>
        <dbReference type="ARBA" id="ARBA00022490"/>
    </source>
</evidence>